<organism evidence="10 11">
    <name type="scientific">Porphyridium purpureum</name>
    <name type="common">Red alga</name>
    <name type="synonym">Porphyridium cruentum</name>
    <dbReference type="NCBI Taxonomy" id="35688"/>
    <lineage>
        <taxon>Eukaryota</taxon>
        <taxon>Rhodophyta</taxon>
        <taxon>Bangiophyceae</taxon>
        <taxon>Porphyridiales</taxon>
        <taxon>Porphyridiaceae</taxon>
        <taxon>Porphyridium</taxon>
    </lineage>
</organism>
<evidence type="ECO:0000313" key="10">
    <source>
        <dbReference type="EMBL" id="KAA8497697.1"/>
    </source>
</evidence>
<dbReference type="SMART" id="SM00679">
    <property type="entry name" value="CTNS"/>
    <property type="match status" value="2"/>
</dbReference>
<feature type="transmembrane region" description="Helical" evidence="9">
    <location>
        <begin position="264"/>
        <end position="287"/>
    </location>
</feature>
<evidence type="ECO:0000256" key="5">
    <source>
        <dbReference type="ARBA" id="ARBA00022989"/>
    </source>
</evidence>
<feature type="transmembrane region" description="Helical" evidence="9">
    <location>
        <begin position="183"/>
        <end position="206"/>
    </location>
</feature>
<gene>
    <name evidence="10" type="ORF">FVE85_5282</name>
</gene>
<accession>A0A5J4Z522</accession>
<evidence type="ECO:0000256" key="4">
    <source>
        <dbReference type="ARBA" id="ARBA00022737"/>
    </source>
</evidence>
<dbReference type="InterPro" id="IPR006603">
    <property type="entry name" value="PQ-loop_rpt"/>
</dbReference>
<keyword evidence="5 9" id="KW-1133">Transmembrane helix</keyword>
<dbReference type="PANTHER" id="PTHR12226:SF2">
    <property type="entry name" value="MANNOSE-P-DOLICHOL UTILIZATION DEFECT 1 PROTEIN"/>
    <property type="match status" value="1"/>
</dbReference>
<dbReference type="Pfam" id="PF04193">
    <property type="entry name" value="PQ-loop"/>
    <property type="match status" value="2"/>
</dbReference>
<dbReference type="OrthoDB" id="271506at2759"/>
<evidence type="ECO:0000256" key="6">
    <source>
        <dbReference type="ARBA" id="ARBA00023136"/>
    </source>
</evidence>
<keyword evidence="11" id="KW-1185">Reference proteome</keyword>
<protein>
    <submittedName>
        <fullName evidence="10">Mannose-P-dolichol utilization defect 1 protein-like</fullName>
    </submittedName>
</protein>
<keyword evidence="2" id="KW-0813">Transport</keyword>
<feature type="compositionally biased region" description="Basic and acidic residues" evidence="8">
    <location>
        <begin position="14"/>
        <end position="23"/>
    </location>
</feature>
<comment type="subcellular location">
    <subcellularLocation>
        <location evidence="1">Membrane</location>
        <topology evidence="1">Multi-pass membrane protein</topology>
    </subcellularLocation>
</comment>
<dbReference type="PANTHER" id="PTHR12226">
    <property type="entry name" value="MANNOSE-P-DOLICHOL UTILIZATION DEFECT 1 LEC35 -RELATED"/>
    <property type="match status" value="1"/>
</dbReference>
<proteinExistence type="inferred from homology"/>
<sequence length="301" mass="32472">MNGCANCGGGSGKDGVEEQKGERETRVADMEMAWIGQTSGIGVELLRGSAGLCDRKLVEWRSSGRVRGLCPPRRVHLTSTPLQMVDAAAAVVLSRVVGVAVLLGSVMYKVPQVLRIVKSKSTDGISTSALVYETLGMLFSSVYNVRSGFPFETYGELIFITLQNILILWLMRAYAPPEKKRRAALAPILIGTSFPCLMAPVVPFALTRTLQLLSIPLGNLSRLPQIWMSFRSKSTGQLSVATVALTVAGNVARLFTTAVQVKDAFVLMSSLCAFALNSVVLTQCILYNKMKPGSDKEPARA</sequence>
<dbReference type="Proteomes" id="UP000324585">
    <property type="component" value="Unassembled WGS sequence"/>
</dbReference>
<dbReference type="OMA" id="NAQTNDH"/>
<evidence type="ECO:0000313" key="11">
    <source>
        <dbReference type="Proteomes" id="UP000324585"/>
    </source>
</evidence>
<dbReference type="Gene3D" id="1.20.1280.290">
    <property type="match status" value="2"/>
</dbReference>
<keyword evidence="4" id="KW-0677">Repeat</keyword>
<dbReference type="EMBL" id="VRMN01000001">
    <property type="protein sequence ID" value="KAA8497697.1"/>
    <property type="molecule type" value="Genomic_DNA"/>
</dbReference>
<evidence type="ECO:0000256" key="7">
    <source>
        <dbReference type="ARBA" id="ARBA00038475"/>
    </source>
</evidence>
<dbReference type="AlphaFoldDB" id="A0A5J4Z522"/>
<feature type="transmembrane region" description="Helical" evidence="9">
    <location>
        <begin position="151"/>
        <end position="171"/>
    </location>
</feature>
<evidence type="ECO:0000256" key="3">
    <source>
        <dbReference type="ARBA" id="ARBA00022692"/>
    </source>
</evidence>
<feature type="region of interest" description="Disordered" evidence="8">
    <location>
        <begin position="1"/>
        <end position="23"/>
    </location>
</feature>
<reference evidence="11" key="1">
    <citation type="journal article" date="2019" name="Nat. Commun.">
        <title>Expansion of phycobilisome linker gene families in mesophilic red algae.</title>
        <authorList>
            <person name="Lee J."/>
            <person name="Kim D."/>
            <person name="Bhattacharya D."/>
            <person name="Yoon H.S."/>
        </authorList>
    </citation>
    <scope>NUCLEOTIDE SEQUENCE [LARGE SCALE GENOMIC DNA]</scope>
    <source>
        <strain evidence="11">CCMP 1328</strain>
    </source>
</reference>
<evidence type="ECO:0000256" key="2">
    <source>
        <dbReference type="ARBA" id="ARBA00022448"/>
    </source>
</evidence>
<evidence type="ECO:0000256" key="1">
    <source>
        <dbReference type="ARBA" id="ARBA00004141"/>
    </source>
</evidence>
<keyword evidence="3 9" id="KW-0812">Transmembrane</keyword>
<feature type="transmembrane region" description="Helical" evidence="9">
    <location>
        <begin position="87"/>
        <end position="108"/>
    </location>
</feature>
<comment type="similarity">
    <text evidence="7">Belongs to the MPDU1 (TC 2.A.43.3) family.</text>
</comment>
<evidence type="ECO:0000256" key="9">
    <source>
        <dbReference type="SAM" id="Phobius"/>
    </source>
</evidence>
<comment type="caution">
    <text evidence="10">The sequence shown here is derived from an EMBL/GenBank/DDBJ whole genome shotgun (WGS) entry which is preliminary data.</text>
</comment>
<feature type="compositionally biased region" description="Gly residues" evidence="8">
    <location>
        <begin position="1"/>
        <end position="13"/>
    </location>
</feature>
<dbReference type="InterPro" id="IPR016817">
    <property type="entry name" value="MannP-dilichol_defect-1"/>
</dbReference>
<keyword evidence="6 9" id="KW-0472">Membrane</keyword>
<evidence type="ECO:0000256" key="8">
    <source>
        <dbReference type="SAM" id="MobiDB-lite"/>
    </source>
</evidence>
<name>A0A5J4Z522_PORPP</name>
<dbReference type="GO" id="GO:0016020">
    <property type="term" value="C:membrane"/>
    <property type="evidence" value="ECO:0007669"/>
    <property type="project" value="UniProtKB-SubCell"/>
</dbReference>